<accession>A0ABD2Q461</accession>
<reference evidence="1 2" key="1">
    <citation type="submission" date="2024-11" db="EMBL/GenBank/DDBJ databases">
        <title>Adaptive evolution of stress response genes in parasites aligns with host niche diversity.</title>
        <authorList>
            <person name="Hahn C."/>
            <person name="Resl P."/>
        </authorList>
    </citation>
    <scope>NUCLEOTIDE SEQUENCE [LARGE SCALE GENOMIC DNA]</scope>
    <source>
        <strain evidence="1">EGGRZ-B1_66</strain>
        <tissue evidence="1">Body</tissue>
    </source>
</reference>
<evidence type="ECO:0000313" key="1">
    <source>
        <dbReference type="EMBL" id="KAL3314158.1"/>
    </source>
</evidence>
<gene>
    <name evidence="1" type="ORF">Ciccas_007230</name>
</gene>
<protein>
    <submittedName>
        <fullName evidence="1">Uncharacterized protein</fullName>
    </submittedName>
</protein>
<dbReference type="EMBL" id="JBJKFK010001080">
    <property type="protein sequence ID" value="KAL3314158.1"/>
    <property type="molecule type" value="Genomic_DNA"/>
</dbReference>
<dbReference type="AlphaFoldDB" id="A0ABD2Q461"/>
<evidence type="ECO:0000313" key="2">
    <source>
        <dbReference type="Proteomes" id="UP001626550"/>
    </source>
</evidence>
<keyword evidence="2" id="KW-1185">Reference proteome</keyword>
<name>A0ABD2Q461_9PLAT</name>
<comment type="caution">
    <text evidence="1">The sequence shown here is derived from an EMBL/GenBank/DDBJ whole genome shotgun (WGS) entry which is preliminary data.</text>
</comment>
<sequence>MDEVHTDENLAEWVIKCLSDYQVPLEKIIVCCTDNAKNFVSSCKKLFNNICHFSPEETVDMDADEEQDTEESFELVKSPELEIFNSESSED</sequence>
<dbReference type="InterPro" id="IPR012337">
    <property type="entry name" value="RNaseH-like_sf"/>
</dbReference>
<dbReference type="SUPFAM" id="SSF53098">
    <property type="entry name" value="Ribonuclease H-like"/>
    <property type="match status" value="1"/>
</dbReference>
<organism evidence="1 2">
    <name type="scientific">Cichlidogyrus casuarinus</name>
    <dbReference type="NCBI Taxonomy" id="1844966"/>
    <lineage>
        <taxon>Eukaryota</taxon>
        <taxon>Metazoa</taxon>
        <taxon>Spiralia</taxon>
        <taxon>Lophotrochozoa</taxon>
        <taxon>Platyhelminthes</taxon>
        <taxon>Monogenea</taxon>
        <taxon>Monopisthocotylea</taxon>
        <taxon>Dactylogyridea</taxon>
        <taxon>Ancyrocephalidae</taxon>
        <taxon>Cichlidogyrus</taxon>
    </lineage>
</organism>
<proteinExistence type="predicted"/>
<dbReference type="Proteomes" id="UP001626550">
    <property type="component" value="Unassembled WGS sequence"/>
</dbReference>